<evidence type="ECO:0000256" key="1">
    <source>
        <dbReference type="SAM" id="Phobius"/>
    </source>
</evidence>
<evidence type="ECO:0000313" key="3">
    <source>
        <dbReference type="Proteomes" id="UP000077926"/>
    </source>
</evidence>
<sequence length="113" mass="12526">MFTLVKIIASAIIIGVITEISRRYPHYGGMLAALPIISVISILWLYIQGEQLETLSKFALSVVWGIPATVVMLVIIWLALQHSLHLFFSLGLGLAGWLLFLFAQNLLIKHVIG</sequence>
<protein>
    <recommendedName>
        <fullName evidence="4">DUF3147 family protein</fullName>
    </recommendedName>
</protein>
<dbReference type="Proteomes" id="UP000077926">
    <property type="component" value="Chromosome"/>
</dbReference>
<keyword evidence="3" id="KW-1185">Reference proteome</keyword>
<accession>A0A1B3XJW5</accession>
<dbReference type="EMBL" id="CP017080">
    <property type="protein sequence ID" value="AOH53513.1"/>
    <property type="molecule type" value="Genomic_DNA"/>
</dbReference>
<keyword evidence="1" id="KW-0472">Membrane</keyword>
<name>A0A1B3XJW5_9BACI</name>
<keyword evidence="1" id="KW-0812">Transmembrane</keyword>
<feature type="transmembrane region" description="Helical" evidence="1">
    <location>
        <begin position="27"/>
        <end position="46"/>
    </location>
</feature>
<dbReference type="STRING" id="264697.ABE28_004045"/>
<reference evidence="2 3" key="1">
    <citation type="submission" date="2016-08" db="EMBL/GenBank/DDBJ databases">
        <title>Complete genome sequence of Bacillus muralis G25-68, a strain with toxicity to nematodes.</title>
        <authorList>
            <person name="Zheng Z."/>
        </authorList>
    </citation>
    <scope>NUCLEOTIDE SEQUENCE [LARGE SCALE GENOMIC DNA]</scope>
    <source>
        <strain evidence="2 3">G25-68</strain>
    </source>
</reference>
<feature type="transmembrane region" description="Helical" evidence="1">
    <location>
        <begin position="58"/>
        <end position="80"/>
    </location>
</feature>
<evidence type="ECO:0008006" key="4">
    <source>
        <dbReference type="Google" id="ProtNLM"/>
    </source>
</evidence>
<dbReference type="OrthoDB" id="5397294at2"/>
<evidence type="ECO:0000313" key="2">
    <source>
        <dbReference type="EMBL" id="AOH53513.1"/>
    </source>
</evidence>
<dbReference type="KEGG" id="bmur:ABE28_004045"/>
<feature type="transmembrane region" description="Helical" evidence="1">
    <location>
        <begin position="86"/>
        <end position="108"/>
    </location>
</feature>
<keyword evidence="1" id="KW-1133">Transmembrane helix</keyword>
<proteinExistence type="predicted"/>
<dbReference type="NCBIfam" id="NF006750">
    <property type="entry name" value="PRK09272.1-3"/>
    <property type="match status" value="1"/>
</dbReference>
<gene>
    <name evidence="2" type="ORF">ABE28_004045</name>
</gene>
<dbReference type="AlphaFoldDB" id="A0A1B3XJW5"/>
<organism evidence="2 3">
    <name type="scientific">Peribacillus muralis</name>
    <dbReference type="NCBI Taxonomy" id="264697"/>
    <lineage>
        <taxon>Bacteria</taxon>
        <taxon>Bacillati</taxon>
        <taxon>Bacillota</taxon>
        <taxon>Bacilli</taxon>
        <taxon>Bacillales</taxon>
        <taxon>Bacillaceae</taxon>
        <taxon>Peribacillus</taxon>
    </lineage>
</organism>
<dbReference type="RefSeq" id="WP_064462083.1">
    <property type="nucleotide sequence ID" value="NZ_CP017080.1"/>
</dbReference>